<sequence length="78" mass="8946">MEEHWWLRINLTNHLITELNLITSSASVVRLSDTACPMNICPTPFVRMVICPKNFGQTTIRTNGLQTNGDEKYKIKKI</sequence>
<dbReference type="HOGENOM" id="CLU_2625109_0_0_1"/>
<reference evidence="2" key="1">
    <citation type="submission" date="2011-05" db="EMBL/GenBank/DDBJ databases">
        <authorList>
            <person name="Richards S.R."/>
            <person name="Qu J."/>
            <person name="Jiang H."/>
            <person name="Jhangiani S.N."/>
            <person name="Agravi P."/>
            <person name="Goodspeed R."/>
            <person name="Gross S."/>
            <person name="Mandapat C."/>
            <person name="Jackson L."/>
            <person name="Mathew T."/>
            <person name="Pu L."/>
            <person name="Thornton R."/>
            <person name="Saada N."/>
            <person name="Wilczek-Boney K.B."/>
            <person name="Lee S."/>
            <person name="Kovar C."/>
            <person name="Wu Y."/>
            <person name="Scherer S.E."/>
            <person name="Worley K.C."/>
            <person name="Muzny D.M."/>
            <person name="Gibbs R."/>
        </authorList>
    </citation>
    <scope>NUCLEOTIDE SEQUENCE</scope>
    <source>
        <strain evidence="2">Brora</strain>
    </source>
</reference>
<dbReference type="EMBL" id="AFFK01019090">
    <property type="status" value="NOT_ANNOTATED_CDS"/>
    <property type="molecule type" value="Genomic_DNA"/>
</dbReference>
<dbReference type="EnsemblMetazoa" id="SMAR004298-RA">
    <property type="protein sequence ID" value="SMAR004298-PA"/>
    <property type="gene ID" value="SMAR004298"/>
</dbReference>
<organism evidence="1 2">
    <name type="scientific">Strigamia maritima</name>
    <name type="common">European centipede</name>
    <name type="synonym">Geophilus maritimus</name>
    <dbReference type="NCBI Taxonomy" id="126957"/>
    <lineage>
        <taxon>Eukaryota</taxon>
        <taxon>Metazoa</taxon>
        <taxon>Ecdysozoa</taxon>
        <taxon>Arthropoda</taxon>
        <taxon>Myriapoda</taxon>
        <taxon>Chilopoda</taxon>
        <taxon>Pleurostigmophora</taxon>
        <taxon>Geophilomorpha</taxon>
        <taxon>Linotaeniidae</taxon>
        <taxon>Strigamia</taxon>
    </lineage>
</organism>
<keyword evidence="2" id="KW-1185">Reference proteome</keyword>
<dbReference type="Proteomes" id="UP000014500">
    <property type="component" value="Unassembled WGS sequence"/>
</dbReference>
<reference evidence="1" key="2">
    <citation type="submission" date="2015-02" db="UniProtKB">
        <authorList>
            <consortium name="EnsemblMetazoa"/>
        </authorList>
    </citation>
    <scope>IDENTIFICATION</scope>
</reference>
<evidence type="ECO:0000313" key="2">
    <source>
        <dbReference type="Proteomes" id="UP000014500"/>
    </source>
</evidence>
<proteinExistence type="predicted"/>
<dbReference type="AlphaFoldDB" id="T1IT54"/>
<evidence type="ECO:0000313" key="1">
    <source>
        <dbReference type="EnsemblMetazoa" id="SMAR004298-PA"/>
    </source>
</evidence>
<name>T1IT54_STRMM</name>
<protein>
    <submittedName>
        <fullName evidence="1">Uncharacterized protein</fullName>
    </submittedName>
</protein>
<accession>T1IT54</accession>